<evidence type="ECO:0000313" key="4">
    <source>
        <dbReference type="Proteomes" id="UP000000366"/>
    </source>
</evidence>
<evidence type="ECO:0000313" key="3">
    <source>
        <dbReference type="EMBL" id="ABM96443.1"/>
    </source>
</evidence>
<dbReference type="KEGG" id="mpt:Mpe_A3490"/>
<dbReference type="STRING" id="420662.Mpe_A3490"/>
<name>A2SLK4_METPP</name>
<protein>
    <submittedName>
        <fullName evidence="3">Universal stress protein</fullName>
    </submittedName>
</protein>
<proteinExistence type="inferred from homology"/>
<reference evidence="3 4" key="1">
    <citation type="journal article" date="2007" name="J. Bacteriol.">
        <title>Whole-genome analysis of the methyl tert-butyl ether-degrading beta-proteobacterium Methylibium petroleiphilum PM1.</title>
        <authorList>
            <person name="Kane S.R."/>
            <person name="Chakicherla A.Y."/>
            <person name="Chain P.S.G."/>
            <person name="Schmidt R."/>
            <person name="Shin M.W."/>
            <person name="Legler T.C."/>
            <person name="Scow K.M."/>
            <person name="Larimer F.W."/>
            <person name="Lucas S.M."/>
            <person name="Richardson P.M."/>
            <person name="Hristova K.R."/>
        </authorList>
    </citation>
    <scope>NUCLEOTIDE SEQUENCE [LARGE SCALE GENOMIC DNA]</scope>
    <source>
        <strain evidence="4">ATCC BAA-1232 / LMG 22953 / PM1</strain>
    </source>
</reference>
<dbReference type="HOGENOM" id="CLU_049301_11_0_4"/>
<dbReference type="InterPro" id="IPR014729">
    <property type="entry name" value="Rossmann-like_a/b/a_fold"/>
</dbReference>
<dbReference type="EMBL" id="CP000555">
    <property type="protein sequence ID" value="ABM96443.1"/>
    <property type="molecule type" value="Genomic_DNA"/>
</dbReference>
<dbReference type="InterPro" id="IPR006015">
    <property type="entry name" value="Universal_stress_UspA"/>
</dbReference>
<dbReference type="AlphaFoldDB" id="A2SLK4"/>
<dbReference type="SUPFAM" id="SSF52402">
    <property type="entry name" value="Adenine nucleotide alpha hydrolases-like"/>
    <property type="match status" value="1"/>
</dbReference>
<dbReference type="CDD" id="cd00293">
    <property type="entry name" value="USP-like"/>
    <property type="match status" value="1"/>
</dbReference>
<dbReference type="eggNOG" id="COG0589">
    <property type="taxonomic scope" value="Bacteria"/>
</dbReference>
<comment type="similarity">
    <text evidence="1">Belongs to the universal stress protein A family.</text>
</comment>
<organism evidence="3 4">
    <name type="scientific">Methylibium petroleiphilum (strain ATCC BAA-1232 / LMG 22953 / PM1)</name>
    <dbReference type="NCBI Taxonomy" id="420662"/>
    <lineage>
        <taxon>Bacteria</taxon>
        <taxon>Pseudomonadati</taxon>
        <taxon>Pseudomonadota</taxon>
        <taxon>Betaproteobacteria</taxon>
        <taxon>Burkholderiales</taxon>
        <taxon>Sphaerotilaceae</taxon>
        <taxon>Methylibium</taxon>
    </lineage>
</organism>
<keyword evidence="4" id="KW-1185">Reference proteome</keyword>
<feature type="domain" description="UspA" evidence="2">
    <location>
        <begin position="1"/>
        <end position="146"/>
    </location>
</feature>
<dbReference type="PRINTS" id="PR01438">
    <property type="entry name" value="UNVRSLSTRESS"/>
</dbReference>
<dbReference type="InterPro" id="IPR006016">
    <property type="entry name" value="UspA"/>
</dbReference>
<dbReference type="Pfam" id="PF00582">
    <property type="entry name" value="Usp"/>
    <property type="match status" value="1"/>
</dbReference>
<evidence type="ECO:0000259" key="2">
    <source>
        <dbReference type="Pfam" id="PF00582"/>
    </source>
</evidence>
<dbReference type="Gene3D" id="3.40.50.620">
    <property type="entry name" value="HUPs"/>
    <property type="match status" value="1"/>
</dbReference>
<evidence type="ECO:0000256" key="1">
    <source>
        <dbReference type="ARBA" id="ARBA00008791"/>
    </source>
</evidence>
<dbReference type="RefSeq" id="WP_011831063.1">
    <property type="nucleotide sequence ID" value="NC_008825.1"/>
</dbReference>
<accession>A2SLK4</accession>
<gene>
    <name evidence="3" type="ordered locus">Mpe_A3490</name>
</gene>
<dbReference type="PANTHER" id="PTHR46268:SF15">
    <property type="entry name" value="UNIVERSAL STRESS PROTEIN HP_0031"/>
    <property type="match status" value="1"/>
</dbReference>
<sequence>MFKHLLVPVDGSALSERAMQASIDFARQLGASITAFIAEPPTPPAGSTHSAARYLRDLETHAQVAAEHARGVLSAFERRASDAGIPFDGCFAQAHEIDAAIADAARQRGCDLIVMVTHGRGLFGEWLFGSQTRGVMVRSKLPLLMLH</sequence>
<dbReference type="Proteomes" id="UP000000366">
    <property type="component" value="Chromosome"/>
</dbReference>
<dbReference type="PANTHER" id="PTHR46268">
    <property type="entry name" value="STRESS RESPONSE PROTEIN NHAX"/>
    <property type="match status" value="1"/>
</dbReference>